<dbReference type="EMBL" id="CACSLK010030184">
    <property type="protein sequence ID" value="CAA0836439.1"/>
    <property type="molecule type" value="Genomic_DNA"/>
</dbReference>
<dbReference type="SMART" id="SM00213">
    <property type="entry name" value="UBQ"/>
    <property type="match status" value="1"/>
</dbReference>
<name>A0A9N7RLI2_STRHE</name>
<dbReference type="Pfam" id="PF00240">
    <property type="entry name" value="ubiquitin"/>
    <property type="match status" value="1"/>
</dbReference>
<dbReference type="GO" id="GO:0003729">
    <property type="term" value="F:mRNA binding"/>
    <property type="evidence" value="ECO:0007669"/>
    <property type="project" value="UniProtKB-ARBA"/>
</dbReference>
<dbReference type="PANTHER" id="PTHR10666">
    <property type="entry name" value="UBIQUITIN"/>
    <property type="match status" value="1"/>
</dbReference>
<dbReference type="PRINTS" id="PR00348">
    <property type="entry name" value="UBIQUITIN"/>
</dbReference>
<evidence type="ECO:0000313" key="4">
    <source>
        <dbReference type="EMBL" id="CAA0836439.1"/>
    </source>
</evidence>
<keyword evidence="2" id="KW-0832">Ubl conjugation</keyword>
<dbReference type="InterPro" id="IPR050158">
    <property type="entry name" value="Ubiquitin_ubiquitin-like"/>
</dbReference>
<accession>A0A9N7RLI2</accession>
<dbReference type="InterPro" id="IPR000626">
    <property type="entry name" value="Ubiquitin-like_dom"/>
</dbReference>
<dbReference type="Proteomes" id="UP001153555">
    <property type="component" value="Unassembled WGS sequence"/>
</dbReference>
<dbReference type="AlphaFoldDB" id="A0A9N7RLI2"/>
<gene>
    <name evidence="4" type="ORF">SHERM_03528</name>
</gene>
<comment type="caution">
    <text evidence="4">The sequence shown here is derived from an EMBL/GenBank/DDBJ whole genome shotgun (WGS) entry which is preliminary data.</text>
</comment>
<dbReference type="Gene3D" id="3.10.20.90">
    <property type="entry name" value="Phosphatidylinositol 3-kinase Catalytic Subunit, Chain A, domain 1"/>
    <property type="match status" value="1"/>
</dbReference>
<sequence>MQIFVETLSGRTITLEVESSETPENVKAKIHDKEGIPPDEQRLIFADKQLEDNDGMTLDDYNIQKGCTLHLVLRLQGVMLVCRFEPSTVGRKNVDTATRPNEDSTVFFDLIYSLLSSLSLPKEKTRSCKSRPPFSAGEVIRSSTLPGLRHDWFRQFRLLQSSTGDSFGGGSLRFVSMAAEGAPQRFFWFQP</sequence>
<dbReference type="FunFam" id="3.10.20.90:FF:000160">
    <property type="entry name" value="Polyubiquitin-C"/>
    <property type="match status" value="1"/>
</dbReference>
<dbReference type="PROSITE" id="PS50053">
    <property type="entry name" value="UBIQUITIN_2"/>
    <property type="match status" value="1"/>
</dbReference>
<dbReference type="InterPro" id="IPR019956">
    <property type="entry name" value="Ubiquitin_dom"/>
</dbReference>
<dbReference type="SUPFAM" id="SSF54236">
    <property type="entry name" value="Ubiquitin-like"/>
    <property type="match status" value="1"/>
</dbReference>
<feature type="domain" description="Ubiquitin-like" evidence="3">
    <location>
        <begin position="1"/>
        <end position="78"/>
    </location>
</feature>
<reference evidence="4" key="1">
    <citation type="submission" date="2019-12" db="EMBL/GenBank/DDBJ databases">
        <authorList>
            <person name="Scholes J."/>
        </authorList>
    </citation>
    <scope>NUCLEOTIDE SEQUENCE</scope>
</reference>
<dbReference type="InterPro" id="IPR029071">
    <property type="entry name" value="Ubiquitin-like_domsf"/>
</dbReference>
<evidence type="ECO:0000259" key="3">
    <source>
        <dbReference type="PROSITE" id="PS50053"/>
    </source>
</evidence>
<protein>
    <submittedName>
        <fullName evidence="4">Polyubiquitin 11</fullName>
    </submittedName>
</protein>
<evidence type="ECO:0000256" key="2">
    <source>
        <dbReference type="ARBA" id="ARBA00022843"/>
    </source>
</evidence>
<keyword evidence="5" id="KW-1185">Reference proteome</keyword>
<proteinExistence type="predicted"/>
<keyword evidence="1" id="KW-1017">Isopeptide bond</keyword>
<evidence type="ECO:0000313" key="5">
    <source>
        <dbReference type="Proteomes" id="UP001153555"/>
    </source>
</evidence>
<evidence type="ECO:0000256" key="1">
    <source>
        <dbReference type="ARBA" id="ARBA00022499"/>
    </source>
</evidence>
<organism evidence="4 5">
    <name type="scientific">Striga hermonthica</name>
    <name type="common">Purple witchweed</name>
    <name type="synonym">Buchnera hermonthica</name>
    <dbReference type="NCBI Taxonomy" id="68872"/>
    <lineage>
        <taxon>Eukaryota</taxon>
        <taxon>Viridiplantae</taxon>
        <taxon>Streptophyta</taxon>
        <taxon>Embryophyta</taxon>
        <taxon>Tracheophyta</taxon>
        <taxon>Spermatophyta</taxon>
        <taxon>Magnoliopsida</taxon>
        <taxon>eudicotyledons</taxon>
        <taxon>Gunneridae</taxon>
        <taxon>Pentapetalae</taxon>
        <taxon>asterids</taxon>
        <taxon>lamiids</taxon>
        <taxon>Lamiales</taxon>
        <taxon>Orobanchaceae</taxon>
        <taxon>Buchnereae</taxon>
        <taxon>Striga</taxon>
    </lineage>
</organism>